<evidence type="ECO:0000313" key="11">
    <source>
        <dbReference type="EMBL" id="QAT61036.1"/>
    </source>
</evidence>
<dbReference type="SUPFAM" id="SSF52540">
    <property type="entry name" value="P-loop containing nucleoside triphosphate hydrolases"/>
    <property type="match status" value="1"/>
</dbReference>
<dbReference type="GO" id="GO:0005524">
    <property type="term" value="F:ATP binding"/>
    <property type="evidence" value="ECO:0007669"/>
    <property type="project" value="UniProtKB-KW"/>
</dbReference>
<evidence type="ECO:0000256" key="5">
    <source>
        <dbReference type="ARBA" id="ARBA00022840"/>
    </source>
</evidence>
<dbReference type="PROSITE" id="PS00211">
    <property type="entry name" value="ABC_TRANSPORTER_1"/>
    <property type="match status" value="1"/>
</dbReference>
<dbReference type="InterPro" id="IPR003593">
    <property type="entry name" value="AAA+_ATPase"/>
</dbReference>
<dbReference type="GO" id="GO:0005886">
    <property type="term" value="C:plasma membrane"/>
    <property type="evidence" value="ECO:0007669"/>
    <property type="project" value="UniProtKB-SubCell"/>
</dbReference>
<evidence type="ECO:0000259" key="10">
    <source>
        <dbReference type="PROSITE" id="PS50929"/>
    </source>
</evidence>
<dbReference type="CDD" id="cd07346">
    <property type="entry name" value="ABC_6TM_exporters"/>
    <property type="match status" value="1"/>
</dbReference>
<dbReference type="EMBL" id="CP035282">
    <property type="protein sequence ID" value="QAT61036.1"/>
    <property type="molecule type" value="Genomic_DNA"/>
</dbReference>
<feature type="transmembrane region" description="Helical" evidence="8">
    <location>
        <begin position="164"/>
        <end position="182"/>
    </location>
</feature>
<dbReference type="SUPFAM" id="SSF90123">
    <property type="entry name" value="ABC transporter transmembrane region"/>
    <property type="match status" value="1"/>
</dbReference>
<evidence type="ECO:0000256" key="2">
    <source>
        <dbReference type="ARBA" id="ARBA00022448"/>
    </source>
</evidence>
<dbReference type="PROSITE" id="PS50893">
    <property type="entry name" value="ABC_TRANSPORTER_2"/>
    <property type="match status" value="1"/>
</dbReference>
<keyword evidence="4" id="KW-0547">Nucleotide-binding</keyword>
<dbReference type="Pfam" id="PF00664">
    <property type="entry name" value="ABC_membrane"/>
    <property type="match status" value="1"/>
</dbReference>
<dbReference type="InterPro" id="IPR027417">
    <property type="entry name" value="P-loop_NTPase"/>
</dbReference>
<sequence>MEKSKSLLFYAGNYKILTYLACIFSGISALLALIPFIYIWKVVEEIFRVAPDITKAEGLPHYGLMAVVFAVLSMLIYFAALMCSHIAAFRTARNMRSMTLNHLMKLPLGFFEENGSGKLRRIIDESSGQTETYLAHMLPDLAGAYVTPVGVIVLLFVFDWRLGIISLIPFVIGIVFLMKMMGPSLAGSMKEYQNALEDMNNQAVEYVRGIPVVKTFQQSVYSFRNFHESILRYRKWAINYTISLRMPMCGYTVSINGIFAFLIPAGVLLILSAVDYKAFLLDFIFYIIFTPICTVMMNKIMFSSENAMLAKDAQRRIESILNEKPFEKAKSPAVPKKNDISFEHVSFTYKGGKVPALKDVSFQIKEGKTVALVGPSGGGKTTAASLVPRFWDVDEGKVSIGGVDVRNMDEQELMNRVAFVFQDNHLFKTSILENIRISKPSASREEVLTAAKAAMCTDIIDKLPNGMDTVVGTKGVYLSGGEIQRITLARAILKDAPIIILDEATAFADPENEYQIQKAFDRLTKGKTILIIAHRLSTVKNADQILVIVDGSIAEQGTHQELLQKNKVYARMWTEYESSATWKVTVKGGAKA</sequence>
<comment type="subcellular location">
    <subcellularLocation>
        <location evidence="1">Cell membrane</location>
        <topology evidence="1">Multi-pass membrane protein</topology>
    </subcellularLocation>
</comment>
<keyword evidence="6 8" id="KW-1133">Transmembrane helix</keyword>
<dbReference type="FunFam" id="3.40.50.300:FF:000287">
    <property type="entry name" value="Multidrug ABC transporter ATP-binding protein"/>
    <property type="match status" value="1"/>
</dbReference>
<keyword evidence="5 11" id="KW-0067">ATP-binding</keyword>
<dbReference type="GO" id="GO:0016887">
    <property type="term" value="F:ATP hydrolysis activity"/>
    <property type="evidence" value="ECO:0007669"/>
    <property type="project" value="InterPro"/>
</dbReference>
<proteinExistence type="predicted"/>
<dbReference type="OrthoDB" id="9762778at2"/>
<keyword evidence="7 8" id="KW-0472">Membrane</keyword>
<dbReference type="KEGG" id="spoa:EQM13_05280"/>
<dbReference type="InterPro" id="IPR003439">
    <property type="entry name" value="ABC_transporter-like_ATP-bd"/>
</dbReference>
<gene>
    <name evidence="11" type="ORF">EQM13_05280</name>
</gene>
<dbReference type="PROSITE" id="PS50929">
    <property type="entry name" value="ABC_TM1F"/>
    <property type="match status" value="1"/>
</dbReference>
<feature type="transmembrane region" description="Helical" evidence="8">
    <location>
        <begin position="248"/>
        <end position="271"/>
    </location>
</feature>
<feature type="transmembrane region" description="Helical" evidence="8">
    <location>
        <begin position="60"/>
        <end position="88"/>
    </location>
</feature>
<dbReference type="PANTHER" id="PTHR43394:SF1">
    <property type="entry name" value="ATP-BINDING CASSETTE SUB-FAMILY B MEMBER 10, MITOCHONDRIAL"/>
    <property type="match status" value="1"/>
</dbReference>
<dbReference type="InterPro" id="IPR039421">
    <property type="entry name" value="Type_1_exporter"/>
</dbReference>
<dbReference type="InterPro" id="IPR011527">
    <property type="entry name" value="ABC1_TM_dom"/>
</dbReference>
<reference evidence="12" key="1">
    <citation type="submission" date="2019-01" db="EMBL/GenBank/DDBJ databases">
        <title>Draft genomes of a novel of Sporanaerobacter strains.</title>
        <authorList>
            <person name="Ma S."/>
        </authorList>
    </citation>
    <scope>NUCLEOTIDE SEQUENCE [LARGE SCALE GENOMIC DNA]</scope>
    <source>
        <strain evidence="12">NJN-17</strain>
    </source>
</reference>
<keyword evidence="3 8" id="KW-0812">Transmembrane</keyword>
<organism evidence="11 12">
    <name type="scientific">Acidilutibacter cellobiosedens</name>
    <dbReference type="NCBI Taxonomy" id="2507161"/>
    <lineage>
        <taxon>Bacteria</taxon>
        <taxon>Bacillati</taxon>
        <taxon>Bacillota</taxon>
        <taxon>Tissierellia</taxon>
        <taxon>Tissierellales</taxon>
        <taxon>Acidilutibacteraceae</taxon>
        <taxon>Acidilutibacter</taxon>
    </lineage>
</organism>
<dbReference type="Pfam" id="PF00005">
    <property type="entry name" value="ABC_tran"/>
    <property type="match status" value="1"/>
</dbReference>
<dbReference type="AlphaFoldDB" id="A0A410QAL5"/>
<evidence type="ECO:0000259" key="9">
    <source>
        <dbReference type="PROSITE" id="PS50893"/>
    </source>
</evidence>
<evidence type="ECO:0000256" key="7">
    <source>
        <dbReference type="ARBA" id="ARBA00023136"/>
    </source>
</evidence>
<evidence type="ECO:0000256" key="1">
    <source>
        <dbReference type="ARBA" id="ARBA00004651"/>
    </source>
</evidence>
<dbReference type="InterPro" id="IPR017871">
    <property type="entry name" value="ABC_transporter-like_CS"/>
</dbReference>
<keyword evidence="2" id="KW-0813">Transport</keyword>
<feature type="transmembrane region" description="Helical" evidence="8">
    <location>
        <begin position="16"/>
        <end position="40"/>
    </location>
</feature>
<dbReference type="InterPro" id="IPR036640">
    <property type="entry name" value="ABC1_TM_sf"/>
</dbReference>
<accession>A0A410QAL5</accession>
<evidence type="ECO:0000256" key="8">
    <source>
        <dbReference type="SAM" id="Phobius"/>
    </source>
</evidence>
<dbReference type="Gene3D" id="3.40.50.300">
    <property type="entry name" value="P-loop containing nucleotide triphosphate hydrolases"/>
    <property type="match status" value="1"/>
</dbReference>
<evidence type="ECO:0000256" key="4">
    <source>
        <dbReference type="ARBA" id="ARBA00022741"/>
    </source>
</evidence>
<keyword evidence="12" id="KW-1185">Reference proteome</keyword>
<evidence type="ECO:0000256" key="3">
    <source>
        <dbReference type="ARBA" id="ARBA00022692"/>
    </source>
</evidence>
<dbReference type="Gene3D" id="1.20.1560.10">
    <property type="entry name" value="ABC transporter type 1, transmembrane domain"/>
    <property type="match status" value="1"/>
</dbReference>
<evidence type="ECO:0000256" key="6">
    <source>
        <dbReference type="ARBA" id="ARBA00022989"/>
    </source>
</evidence>
<protein>
    <submittedName>
        <fullName evidence="11">ABC transporter ATP-binding protein</fullName>
    </submittedName>
</protein>
<feature type="domain" description="ABC transporter" evidence="9">
    <location>
        <begin position="340"/>
        <end position="575"/>
    </location>
</feature>
<dbReference type="PANTHER" id="PTHR43394">
    <property type="entry name" value="ATP-DEPENDENT PERMEASE MDL1, MITOCHONDRIAL"/>
    <property type="match status" value="1"/>
</dbReference>
<feature type="transmembrane region" description="Helical" evidence="8">
    <location>
        <begin position="283"/>
        <end position="302"/>
    </location>
</feature>
<dbReference type="SMART" id="SM00382">
    <property type="entry name" value="AAA"/>
    <property type="match status" value="1"/>
</dbReference>
<dbReference type="Proteomes" id="UP000287969">
    <property type="component" value="Chromosome"/>
</dbReference>
<evidence type="ECO:0000313" key="12">
    <source>
        <dbReference type="Proteomes" id="UP000287969"/>
    </source>
</evidence>
<feature type="domain" description="ABC transmembrane type-1" evidence="10">
    <location>
        <begin position="20"/>
        <end position="272"/>
    </location>
</feature>
<feature type="transmembrane region" description="Helical" evidence="8">
    <location>
        <begin position="141"/>
        <end position="158"/>
    </location>
</feature>
<dbReference type="RefSeq" id="WP_128752142.1">
    <property type="nucleotide sequence ID" value="NZ_CP035282.1"/>
</dbReference>
<dbReference type="GO" id="GO:0015421">
    <property type="term" value="F:ABC-type oligopeptide transporter activity"/>
    <property type="evidence" value="ECO:0007669"/>
    <property type="project" value="TreeGrafter"/>
</dbReference>
<name>A0A410QAL5_9FIRM</name>